<dbReference type="Proteomes" id="UP000054560">
    <property type="component" value="Unassembled WGS sequence"/>
</dbReference>
<name>A0A0L0FDQ9_9EUKA</name>
<dbReference type="AlphaFoldDB" id="A0A0L0FDQ9"/>
<dbReference type="RefSeq" id="XP_014148488.1">
    <property type="nucleotide sequence ID" value="XM_014293013.1"/>
</dbReference>
<evidence type="ECO:0000313" key="2">
    <source>
        <dbReference type="EMBL" id="KNC74586.1"/>
    </source>
</evidence>
<organism evidence="2 3">
    <name type="scientific">Sphaeroforma arctica JP610</name>
    <dbReference type="NCBI Taxonomy" id="667725"/>
    <lineage>
        <taxon>Eukaryota</taxon>
        <taxon>Ichthyosporea</taxon>
        <taxon>Ichthyophonida</taxon>
        <taxon>Sphaeroforma</taxon>
    </lineage>
</organism>
<dbReference type="GeneID" id="25913375"/>
<feature type="compositionally biased region" description="Polar residues" evidence="1">
    <location>
        <begin position="53"/>
        <end position="65"/>
    </location>
</feature>
<sequence>MTSLDLNLEDSSHAQDNAHSHSPAEQAEEADYGKPHSRNPSLQNGRISKRKGPTSTELLDFSTSALDGGGCTGRGSDVEELPPRKKSRIKARTQTDKGRAYIQKKINGHLGTTAHMGKLQRKPEVVNKNQSVRSEAAVRAITHTRMPKHRGLNKGARKVYQSRLAFEPVRKT</sequence>
<gene>
    <name evidence="2" type="ORF">SARC_12871</name>
</gene>
<feature type="region of interest" description="Disordered" evidence="1">
    <location>
        <begin position="1"/>
        <end position="99"/>
    </location>
</feature>
<protein>
    <submittedName>
        <fullName evidence="2">Uncharacterized protein</fullName>
    </submittedName>
</protein>
<accession>A0A0L0FDQ9</accession>
<keyword evidence="3" id="KW-1185">Reference proteome</keyword>
<reference evidence="2 3" key="1">
    <citation type="submission" date="2011-02" db="EMBL/GenBank/DDBJ databases">
        <title>The Genome Sequence of Sphaeroforma arctica JP610.</title>
        <authorList>
            <consortium name="The Broad Institute Genome Sequencing Platform"/>
            <person name="Russ C."/>
            <person name="Cuomo C."/>
            <person name="Young S.K."/>
            <person name="Zeng Q."/>
            <person name="Gargeya S."/>
            <person name="Alvarado L."/>
            <person name="Berlin A."/>
            <person name="Chapman S.B."/>
            <person name="Chen Z."/>
            <person name="Freedman E."/>
            <person name="Gellesch M."/>
            <person name="Goldberg J."/>
            <person name="Griggs A."/>
            <person name="Gujja S."/>
            <person name="Heilman E."/>
            <person name="Heiman D."/>
            <person name="Howarth C."/>
            <person name="Mehta T."/>
            <person name="Neiman D."/>
            <person name="Pearson M."/>
            <person name="Roberts A."/>
            <person name="Saif S."/>
            <person name="Shea T."/>
            <person name="Shenoy N."/>
            <person name="Sisk P."/>
            <person name="Stolte C."/>
            <person name="Sykes S."/>
            <person name="White J."/>
            <person name="Yandava C."/>
            <person name="Burger G."/>
            <person name="Gray M.W."/>
            <person name="Holland P.W.H."/>
            <person name="King N."/>
            <person name="Lang F.B.F."/>
            <person name="Roger A.J."/>
            <person name="Ruiz-Trillo I."/>
            <person name="Haas B."/>
            <person name="Nusbaum C."/>
            <person name="Birren B."/>
        </authorList>
    </citation>
    <scope>NUCLEOTIDE SEQUENCE [LARGE SCALE GENOMIC DNA]</scope>
    <source>
        <strain evidence="2 3">JP610</strain>
    </source>
</reference>
<feature type="compositionally biased region" description="Basic and acidic residues" evidence="1">
    <location>
        <begin position="10"/>
        <end position="19"/>
    </location>
</feature>
<dbReference type="EMBL" id="KQ244264">
    <property type="protein sequence ID" value="KNC74586.1"/>
    <property type="molecule type" value="Genomic_DNA"/>
</dbReference>
<evidence type="ECO:0000256" key="1">
    <source>
        <dbReference type="SAM" id="MobiDB-lite"/>
    </source>
</evidence>
<evidence type="ECO:0000313" key="3">
    <source>
        <dbReference type="Proteomes" id="UP000054560"/>
    </source>
</evidence>
<proteinExistence type="predicted"/>